<name>A0A840EYI1_9FLAO</name>
<protein>
    <submittedName>
        <fullName evidence="1">Bacillithiol system protein YtxJ</fullName>
    </submittedName>
</protein>
<accession>A0A840EYI1</accession>
<comment type="caution">
    <text evidence="1">The sequence shown here is derived from an EMBL/GenBank/DDBJ whole genome shotgun (WGS) entry which is preliminary data.</text>
</comment>
<gene>
    <name evidence="1" type="ORF">GGR32_001400</name>
</gene>
<organism evidence="1 2">
    <name type="scientific">Mesonia hippocampi</name>
    <dbReference type="NCBI Taxonomy" id="1628250"/>
    <lineage>
        <taxon>Bacteria</taxon>
        <taxon>Pseudomonadati</taxon>
        <taxon>Bacteroidota</taxon>
        <taxon>Flavobacteriia</taxon>
        <taxon>Flavobacteriales</taxon>
        <taxon>Flavobacteriaceae</taxon>
        <taxon>Mesonia</taxon>
    </lineage>
</organism>
<dbReference type="AlphaFoldDB" id="A0A840EYI1"/>
<dbReference type="Gene3D" id="3.40.30.10">
    <property type="entry name" value="Glutaredoxin"/>
    <property type="match status" value="1"/>
</dbReference>
<dbReference type="Pfam" id="PF11009">
    <property type="entry name" value="BrxC"/>
    <property type="match status" value="1"/>
</dbReference>
<evidence type="ECO:0000313" key="2">
    <source>
        <dbReference type="Proteomes" id="UP000553034"/>
    </source>
</evidence>
<sequence length="126" mass="14463">MSWIKSILGNKADNEAEEKLPWKLLTADVQVENMLKESETIPVAVFKHSPRCGISSMVLRSFERNFAYKPDEVSLFMVDVVAYREISLGLARNFEVQHESPQLLVIKNRKVILHQSHHEINAEFLG</sequence>
<dbReference type="Proteomes" id="UP000553034">
    <property type="component" value="Unassembled WGS sequence"/>
</dbReference>
<reference evidence="1 2" key="1">
    <citation type="submission" date="2020-08" db="EMBL/GenBank/DDBJ databases">
        <title>Genomic Encyclopedia of Type Strains, Phase IV (KMG-IV): sequencing the most valuable type-strain genomes for metagenomic binning, comparative biology and taxonomic classification.</title>
        <authorList>
            <person name="Goeker M."/>
        </authorList>
    </citation>
    <scope>NUCLEOTIDE SEQUENCE [LARGE SCALE GENOMIC DNA]</scope>
    <source>
        <strain evidence="1 2">DSM 29568</strain>
    </source>
</reference>
<dbReference type="NCBIfam" id="TIGR04019">
    <property type="entry name" value="B_thiol_YtxJ"/>
    <property type="match status" value="1"/>
</dbReference>
<dbReference type="RefSeq" id="WP_183477462.1">
    <property type="nucleotide sequence ID" value="NZ_JACIFO010000005.1"/>
</dbReference>
<dbReference type="EMBL" id="JACIFO010000005">
    <property type="protein sequence ID" value="MBB4119104.1"/>
    <property type="molecule type" value="Genomic_DNA"/>
</dbReference>
<dbReference type="InterPro" id="IPR022551">
    <property type="entry name" value="BrxC"/>
</dbReference>
<keyword evidence="2" id="KW-1185">Reference proteome</keyword>
<proteinExistence type="predicted"/>
<evidence type="ECO:0000313" key="1">
    <source>
        <dbReference type="EMBL" id="MBB4119104.1"/>
    </source>
</evidence>